<keyword evidence="1" id="KW-0472">Membrane</keyword>
<reference evidence="3" key="1">
    <citation type="submission" date="2009-08" db="EMBL/GenBank/DDBJ databases">
        <title>The complete genome of Chitinophaga pinensis DSM 2588.</title>
        <authorList>
            <consortium name="US DOE Joint Genome Institute (JGI-PGF)"/>
            <person name="Lucas S."/>
            <person name="Copeland A."/>
            <person name="Lapidus A."/>
            <person name="Glavina del Rio T."/>
            <person name="Dalin E."/>
            <person name="Tice H."/>
            <person name="Bruce D."/>
            <person name="Goodwin L."/>
            <person name="Pitluck S."/>
            <person name="Kyrpides N."/>
            <person name="Mavromatis K."/>
            <person name="Ivanova N."/>
            <person name="Mikhailova N."/>
            <person name="Sims D."/>
            <person name="Meinche L."/>
            <person name="Brettin T."/>
            <person name="Detter J.C."/>
            <person name="Han C."/>
            <person name="Larimer F."/>
            <person name="Land M."/>
            <person name="Hauser L."/>
            <person name="Markowitz V."/>
            <person name="Cheng J.-F."/>
            <person name="Hugenholtz P."/>
            <person name="Woyke T."/>
            <person name="Wu D."/>
            <person name="Spring S."/>
            <person name="Klenk H.-P."/>
            <person name="Eisen J.A."/>
        </authorList>
    </citation>
    <scope>NUCLEOTIDE SEQUENCE [LARGE SCALE GENOMIC DNA]</scope>
    <source>
        <strain evidence="3">ATCC 43595 / DSM 2588 / LMG 13176 / NBRC 15968 / NCIMB 11800 / UQM 2034</strain>
    </source>
</reference>
<keyword evidence="1" id="KW-1133">Transmembrane helix</keyword>
<name>A0A979FZ47_CHIPD</name>
<reference evidence="2 3" key="2">
    <citation type="journal article" date="2010" name="Stand. Genomic Sci.">
        <title>Complete genome sequence of Chitinophaga pinensis type strain (UQM 2034).</title>
        <authorList>
            <person name="Glavina Del Rio T."/>
            <person name="Abt B."/>
            <person name="Spring S."/>
            <person name="Lapidus A."/>
            <person name="Nolan M."/>
            <person name="Tice H."/>
            <person name="Copeland A."/>
            <person name="Cheng J.F."/>
            <person name="Chen F."/>
            <person name="Bruce D."/>
            <person name="Goodwin L."/>
            <person name="Pitluck S."/>
            <person name="Ivanova N."/>
            <person name="Mavromatis K."/>
            <person name="Mikhailova N."/>
            <person name="Pati A."/>
            <person name="Chen A."/>
            <person name="Palaniappan K."/>
            <person name="Land M."/>
            <person name="Hauser L."/>
            <person name="Chang Y.J."/>
            <person name="Jeffries C.D."/>
            <person name="Chain P."/>
            <person name="Saunders E."/>
            <person name="Detter J.C."/>
            <person name="Brettin T."/>
            <person name="Rohde M."/>
            <person name="Goker M."/>
            <person name="Bristow J."/>
            <person name="Eisen J.A."/>
            <person name="Markowitz V."/>
            <person name="Hugenholtz P."/>
            <person name="Kyrpides N.C."/>
            <person name="Klenk H.P."/>
            <person name="Lucas S."/>
        </authorList>
    </citation>
    <scope>NUCLEOTIDE SEQUENCE [LARGE SCALE GENOMIC DNA]</scope>
    <source>
        <strain evidence="3">ATCC 43595 / DSM 2588 / LMG 13176 / NBRC 15968 / NCIMB 11800 / UQM 2034</strain>
    </source>
</reference>
<accession>A0A979FZ47</accession>
<dbReference type="EMBL" id="CP001699">
    <property type="protein sequence ID" value="ACU57808.1"/>
    <property type="molecule type" value="Genomic_DNA"/>
</dbReference>
<feature type="transmembrane region" description="Helical" evidence="1">
    <location>
        <begin position="20"/>
        <end position="37"/>
    </location>
</feature>
<evidence type="ECO:0000313" key="2">
    <source>
        <dbReference type="EMBL" id="ACU57808.1"/>
    </source>
</evidence>
<sequence length="51" mass="5889">MTKKMHYVSQLYKIGKLLKIVKVVLSVLSLGTFYLIWESLTRPVSHRVAVN</sequence>
<dbReference type="AlphaFoldDB" id="A0A979FZ47"/>
<organism evidence="2 3">
    <name type="scientific">Chitinophaga pinensis (strain ATCC 43595 / DSM 2588 / LMG 13176 / NBRC 15968 / NCIMB 11800 / UQM 2034)</name>
    <dbReference type="NCBI Taxonomy" id="485918"/>
    <lineage>
        <taxon>Bacteria</taxon>
        <taxon>Pseudomonadati</taxon>
        <taxon>Bacteroidota</taxon>
        <taxon>Chitinophagia</taxon>
        <taxon>Chitinophagales</taxon>
        <taxon>Chitinophagaceae</taxon>
        <taxon>Chitinophaga</taxon>
    </lineage>
</organism>
<keyword evidence="1" id="KW-0812">Transmembrane</keyword>
<proteinExistence type="predicted"/>
<evidence type="ECO:0000256" key="1">
    <source>
        <dbReference type="SAM" id="Phobius"/>
    </source>
</evidence>
<gene>
    <name evidence="2" type="ordered locus">Cpin_0309</name>
</gene>
<evidence type="ECO:0000313" key="3">
    <source>
        <dbReference type="Proteomes" id="UP000002215"/>
    </source>
</evidence>
<dbReference type="RefSeq" id="WP_012787984.1">
    <property type="nucleotide sequence ID" value="NC_013132.1"/>
</dbReference>
<dbReference type="KEGG" id="cpi:Cpin_0309"/>
<dbReference type="Proteomes" id="UP000002215">
    <property type="component" value="Chromosome"/>
</dbReference>
<protein>
    <submittedName>
        <fullName evidence="2">Uncharacterized protein</fullName>
    </submittedName>
</protein>